<feature type="signal peptide" evidence="2">
    <location>
        <begin position="1"/>
        <end position="18"/>
    </location>
</feature>
<keyword evidence="2" id="KW-0732">Signal</keyword>
<dbReference type="Proteomes" id="UP000591272">
    <property type="component" value="Unassembled WGS sequence"/>
</dbReference>
<evidence type="ECO:0000256" key="2">
    <source>
        <dbReference type="SAM" id="SignalP"/>
    </source>
</evidence>
<dbReference type="PROSITE" id="PS51257">
    <property type="entry name" value="PROKAR_LIPOPROTEIN"/>
    <property type="match status" value="1"/>
</dbReference>
<reference evidence="4 5" key="1">
    <citation type="submission" date="2020-07" db="EMBL/GenBank/DDBJ databases">
        <title>Sequencing the genomes of 1000 actinobacteria strains.</title>
        <authorList>
            <person name="Klenk H.-P."/>
        </authorList>
    </citation>
    <scope>NUCLEOTIDE SEQUENCE [LARGE SCALE GENOMIC DNA]</scope>
    <source>
        <strain evidence="4 5">DSM 43461</strain>
    </source>
</reference>
<feature type="compositionally biased region" description="Low complexity" evidence="1">
    <location>
        <begin position="22"/>
        <end position="44"/>
    </location>
</feature>
<organism evidence="4 5">
    <name type="scientific">Actinomadura citrea</name>
    <dbReference type="NCBI Taxonomy" id="46158"/>
    <lineage>
        <taxon>Bacteria</taxon>
        <taxon>Bacillati</taxon>
        <taxon>Actinomycetota</taxon>
        <taxon>Actinomycetes</taxon>
        <taxon>Streptosporangiales</taxon>
        <taxon>Thermomonosporaceae</taxon>
        <taxon>Actinomadura</taxon>
    </lineage>
</organism>
<dbReference type="EMBL" id="JACCBT010000001">
    <property type="protein sequence ID" value="NYE11318.1"/>
    <property type="molecule type" value="Genomic_DNA"/>
</dbReference>
<keyword evidence="5" id="KW-1185">Reference proteome</keyword>
<evidence type="ECO:0000259" key="3">
    <source>
        <dbReference type="Pfam" id="PF14016"/>
    </source>
</evidence>
<dbReference type="InterPro" id="IPR025326">
    <property type="entry name" value="DUF4232"/>
</dbReference>
<dbReference type="RefSeq" id="WP_179832702.1">
    <property type="nucleotide sequence ID" value="NZ_BMRD01000007.1"/>
</dbReference>
<dbReference type="Pfam" id="PF14016">
    <property type="entry name" value="DUF4232"/>
    <property type="match status" value="1"/>
</dbReference>
<evidence type="ECO:0000313" key="5">
    <source>
        <dbReference type="Proteomes" id="UP000591272"/>
    </source>
</evidence>
<proteinExistence type="predicted"/>
<feature type="chain" id="PRO_5039409365" description="DUF4232 domain-containing protein" evidence="2">
    <location>
        <begin position="19"/>
        <end position="209"/>
    </location>
</feature>
<evidence type="ECO:0000256" key="1">
    <source>
        <dbReference type="SAM" id="MobiDB-lite"/>
    </source>
</evidence>
<gene>
    <name evidence="4" type="ORF">BJ999_001614</name>
</gene>
<dbReference type="AlphaFoldDB" id="A0A7Y9KCS1"/>
<name>A0A7Y9KCS1_9ACTN</name>
<sequence length="209" mass="21209">MPRIIWGTITVAAFTALAGCGGSSSTAGRTSSEGDGPTPTPTGGAHFGSPDPTTGGQATPSVSPGNGTGAQEPHCTTGMLTVTLSGLDAGTGDRYAALTLTNKSGRPCTAGGWSGLQLLGAAGKIPTRVFREGRARTIVIPGGGHAYERLHWAVVPAGDETGTTCEPVATALRVIPPNQTEPMNGKWRYGPVCRYGEIRLTPLATTPPA</sequence>
<feature type="domain" description="DUF4232" evidence="3">
    <location>
        <begin position="75"/>
        <end position="202"/>
    </location>
</feature>
<accession>A0A7Y9KCS1</accession>
<protein>
    <recommendedName>
        <fullName evidence="3">DUF4232 domain-containing protein</fullName>
    </recommendedName>
</protein>
<feature type="region of interest" description="Disordered" evidence="1">
    <location>
        <begin position="22"/>
        <end position="74"/>
    </location>
</feature>
<evidence type="ECO:0000313" key="4">
    <source>
        <dbReference type="EMBL" id="NYE11318.1"/>
    </source>
</evidence>
<comment type="caution">
    <text evidence="4">The sequence shown here is derived from an EMBL/GenBank/DDBJ whole genome shotgun (WGS) entry which is preliminary data.</text>
</comment>
<feature type="compositionally biased region" description="Polar residues" evidence="1">
    <location>
        <begin position="51"/>
        <end position="65"/>
    </location>
</feature>